<dbReference type="KEGG" id="knv:Pan216_10690"/>
<dbReference type="SUPFAM" id="SSF69279">
    <property type="entry name" value="Phage tail proteins"/>
    <property type="match status" value="2"/>
</dbReference>
<dbReference type="NCBIfam" id="TIGR03361">
    <property type="entry name" value="VI_Rhs_Vgr"/>
    <property type="match status" value="1"/>
</dbReference>
<feature type="transmembrane region" description="Helical" evidence="3">
    <location>
        <begin position="938"/>
        <end position="957"/>
    </location>
</feature>
<gene>
    <name evidence="5" type="ORF">Pan216_10690</name>
</gene>
<evidence type="ECO:0000256" key="1">
    <source>
        <dbReference type="ARBA" id="ARBA00005558"/>
    </source>
</evidence>
<feature type="compositionally biased region" description="Polar residues" evidence="2">
    <location>
        <begin position="570"/>
        <end position="587"/>
    </location>
</feature>
<dbReference type="AlphaFoldDB" id="A0A518AZU0"/>
<proteinExistence type="inferred from homology"/>
<dbReference type="InterPro" id="IPR017847">
    <property type="entry name" value="T6SS_RhsGE_Vgr_subset"/>
</dbReference>
<reference evidence="5 6" key="1">
    <citation type="submission" date="2019-02" db="EMBL/GenBank/DDBJ databases">
        <title>Deep-cultivation of Planctomycetes and their phenomic and genomic characterization uncovers novel biology.</title>
        <authorList>
            <person name="Wiegand S."/>
            <person name="Jogler M."/>
            <person name="Boedeker C."/>
            <person name="Pinto D."/>
            <person name="Vollmers J."/>
            <person name="Rivas-Marin E."/>
            <person name="Kohn T."/>
            <person name="Peeters S.H."/>
            <person name="Heuer A."/>
            <person name="Rast P."/>
            <person name="Oberbeckmann S."/>
            <person name="Bunk B."/>
            <person name="Jeske O."/>
            <person name="Meyerdierks A."/>
            <person name="Storesund J.E."/>
            <person name="Kallscheuer N."/>
            <person name="Luecker S."/>
            <person name="Lage O.M."/>
            <person name="Pohl T."/>
            <person name="Merkel B.J."/>
            <person name="Hornburger P."/>
            <person name="Mueller R.-W."/>
            <person name="Bruemmer F."/>
            <person name="Labrenz M."/>
            <person name="Spormann A.M."/>
            <person name="Op den Camp H."/>
            <person name="Overmann J."/>
            <person name="Amann R."/>
            <person name="Jetten M.S.M."/>
            <person name="Mascher T."/>
            <person name="Medema M.H."/>
            <person name="Devos D.P."/>
            <person name="Kaster A.-K."/>
            <person name="Ovreas L."/>
            <person name="Rohde M."/>
            <person name="Galperin M.Y."/>
            <person name="Jogler C."/>
        </authorList>
    </citation>
    <scope>NUCLEOTIDE SEQUENCE [LARGE SCALE GENOMIC DNA]</scope>
    <source>
        <strain evidence="5 6">Pan216</strain>
    </source>
</reference>
<feature type="transmembrane region" description="Helical" evidence="3">
    <location>
        <begin position="859"/>
        <end position="880"/>
    </location>
</feature>
<protein>
    <submittedName>
        <fullName evidence="5">Phage-related baseplate assembly protein</fullName>
    </submittedName>
</protein>
<feature type="compositionally biased region" description="Low complexity" evidence="2">
    <location>
        <begin position="588"/>
        <end position="643"/>
    </location>
</feature>
<dbReference type="Gene3D" id="4.10.220.110">
    <property type="match status" value="1"/>
</dbReference>
<feature type="region of interest" description="Disordered" evidence="2">
    <location>
        <begin position="570"/>
        <end position="643"/>
    </location>
</feature>
<dbReference type="EMBL" id="CP036279">
    <property type="protein sequence ID" value="QDU60230.1"/>
    <property type="molecule type" value="Genomic_DNA"/>
</dbReference>
<dbReference type="Gene3D" id="3.55.50.10">
    <property type="entry name" value="Baseplate protein-like domains"/>
    <property type="match status" value="1"/>
</dbReference>
<name>A0A518AZU0_9BACT</name>
<dbReference type="Pfam" id="PF05954">
    <property type="entry name" value="Phage_GPD"/>
    <property type="match status" value="1"/>
</dbReference>
<keyword evidence="3" id="KW-0812">Transmembrane</keyword>
<dbReference type="RefSeq" id="WP_145255751.1">
    <property type="nucleotide sequence ID" value="NZ_CP036279.1"/>
</dbReference>
<keyword evidence="6" id="KW-1185">Reference proteome</keyword>
<keyword evidence="3" id="KW-1133">Transmembrane helix</keyword>
<feature type="transmembrane region" description="Helical" evidence="3">
    <location>
        <begin position="969"/>
        <end position="997"/>
    </location>
</feature>
<feature type="region of interest" description="Disordered" evidence="2">
    <location>
        <begin position="525"/>
        <end position="553"/>
    </location>
</feature>
<dbReference type="Pfam" id="PF04717">
    <property type="entry name" value="Phage_base_V"/>
    <property type="match status" value="1"/>
</dbReference>
<organism evidence="5 6">
    <name type="scientific">Kolteria novifilia</name>
    <dbReference type="NCBI Taxonomy" id="2527975"/>
    <lineage>
        <taxon>Bacteria</taxon>
        <taxon>Pseudomonadati</taxon>
        <taxon>Planctomycetota</taxon>
        <taxon>Planctomycetia</taxon>
        <taxon>Kolteriales</taxon>
        <taxon>Kolteriaceae</taxon>
        <taxon>Kolteria</taxon>
    </lineage>
</organism>
<dbReference type="InterPro" id="IPR037026">
    <property type="entry name" value="Vgr_OB-fold_dom_sf"/>
</dbReference>
<evidence type="ECO:0000256" key="3">
    <source>
        <dbReference type="SAM" id="Phobius"/>
    </source>
</evidence>
<keyword evidence="3" id="KW-0472">Membrane</keyword>
<dbReference type="SUPFAM" id="SSF69255">
    <property type="entry name" value="gp5 N-terminal domain-like"/>
    <property type="match status" value="1"/>
</dbReference>
<evidence type="ECO:0000256" key="2">
    <source>
        <dbReference type="SAM" id="MobiDB-lite"/>
    </source>
</evidence>
<evidence type="ECO:0000313" key="5">
    <source>
        <dbReference type="EMBL" id="QDU60230.1"/>
    </source>
</evidence>
<dbReference type="InterPro" id="IPR006533">
    <property type="entry name" value="T6SS_Vgr_RhsGE"/>
</dbReference>
<dbReference type="OrthoDB" id="9762420at2"/>
<comment type="similarity">
    <text evidence="1">Belongs to the VgrG protein family.</text>
</comment>
<dbReference type="NCBIfam" id="TIGR01646">
    <property type="entry name" value="vgr_GE"/>
    <property type="match status" value="2"/>
</dbReference>
<dbReference type="InterPro" id="IPR006531">
    <property type="entry name" value="Gp5/Vgr_OB"/>
</dbReference>
<feature type="domain" description="Gp5/Type VI secretion system Vgr protein OB-fold" evidence="4">
    <location>
        <begin position="415"/>
        <end position="475"/>
    </location>
</feature>
<evidence type="ECO:0000259" key="4">
    <source>
        <dbReference type="Pfam" id="PF04717"/>
    </source>
</evidence>
<accession>A0A518AZU0</accession>
<dbReference type="Gene3D" id="2.40.50.230">
    <property type="entry name" value="Gp5 N-terminal domain"/>
    <property type="match status" value="1"/>
</dbReference>
<sequence>MATVALQTDQRRIQLRTPLANGSLAVHRFRGREAISDLFQFNVELLAPNDVSIPFEKLLGQSATLTIDLPGQTTRHLNGIVAQLTRGRSTDVVTSYQAVLVPKLWLLTKDRRSRVFQQKTVVDIVQRLLKQAGIDVESRLLDTYPTQSDRVQYRESTFSFLQRILQESGIYYGWAHDENSHRLVLYDQMVQVPNITEDAWEYSPHSGGNRATGTIRSWRVNRVVTAGKVSLQDLSFQLRDQLVGAAQPLLEHFLLGDESQKVVSGTNRDIKVDEHGVNFAHWFDEIGSMGEEQRQQLQEVFVEGKRLTSLLVQRNASQSIAIDGTSDIGLLTPGRVLKTRRTPQGEGSFLLKQVVHDAYQPVLVEEDDQPDFYRNEFQAQPTSVPFRPQVTIARPNAGPEAATVVGPRQGYPHVDKYGRVRVQFSWSDDADDNESCWLRVGHAWAGSKRGHVHLPRVGDEVVVNFYQHDPERPYVEHSMHNAKNSHPQNLPDESHQTVYRSAGLVNESESTSITSDDLASHLKLSSSNDMSQSGGHNAYDNTGGSAQSNISQHHGRYLGGSIFEEVNPDVSQSRKNTADRNASTSTDVYQSVQQRVSQSTDAQSTSGLLGSSSATSSTDSSSTGSTSTESSSSDASTSSTSSVSGVVGDLLASSSTSESSYSSDMEMVLGMHEYGTIGVSEDFTYGVQNITTFNLVGLLFINAASAVAVGVADDVVADEVDDIASDFDNDNRINLTGHYDNAFRLTYKTTEYFEYSQALGNVINHVGANLPDNIAEEGSEVGSDVASDVDLEDDSIAEAWTSVLDSALSFFLFAPVQGRCRSTFATSSHFVYGPSFNFHHGPKVNYNAGSGLVYSSTNALSTASAVCAILFLVFSVLQRVANYWIDHSSGGGYSSLDAEKILLIETGRLLLQNIWYSLELTTYYSVALNSQASSFVTGFANAITCVFWKLPYAFLVTKLQQATSSVTEFMLFLLTLLLGIGALFIVLVVIFFIYAMANGGSVSIKF</sequence>
<dbReference type="Gene3D" id="2.30.110.50">
    <property type="match status" value="1"/>
</dbReference>
<dbReference type="Proteomes" id="UP000317093">
    <property type="component" value="Chromosome"/>
</dbReference>
<feature type="compositionally biased region" description="Polar residues" evidence="2">
    <location>
        <begin position="525"/>
        <end position="552"/>
    </location>
</feature>
<evidence type="ECO:0000313" key="6">
    <source>
        <dbReference type="Proteomes" id="UP000317093"/>
    </source>
</evidence>